<evidence type="ECO:0000313" key="2">
    <source>
        <dbReference type="Proteomes" id="UP001185331"/>
    </source>
</evidence>
<sequence>MLSDHGRRLLKDLTAKWQREAREEPAGSPSHAVLRYCAEGLNTAVRRLNRPATAHVPEQLIAAIRRDTHLCSEDIGAVIDTRPDTHAALDPSMDRLLDVTVNVGRLELTWQAQAHLAAQSARHLEHLAAFIDAHAGLDGTQLPEMSAEAFARGVTSEAWWAALRPADLRALAAALMGAHTQDTPESVRAAMEAANTTSGRPSPVPQAEEQARFDVLNAGHEYREALSAARRLPELRAAFHGAQARLSAALDGAP</sequence>
<reference evidence="1" key="1">
    <citation type="submission" date="2023-07" db="EMBL/GenBank/DDBJ databases">
        <title>Sorghum-associated microbial communities from plants grown in Nebraska, USA.</title>
        <authorList>
            <person name="Schachtman D."/>
        </authorList>
    </citation>
    <scope>NUCLEOTIDE SEQUENCE</scope>
    <source>
        <strain evidence="1">BE330</strain>
    </source>
</reference>
<comment type="caution">
    <text evidence="1">The sequence shown here is derived from an EMBL/GenBank/DDBJ whole genome shotgun (WGS) entry which is preliminary data.</text>
</comment>
<accession>A0AAE3XBT3</accession>
<protein>
    <submittedName>
        <fullName evidence="1">Uncharacterized protein</fullName>
    </submittedName>
</protein>
<evidence type="ECO:0000313" key="1">
    <source>
        <dbReference type="EMBL" id="MDR6218607.1"/>
    </source>
</evidence>
<name>A0AAE3XBT3_9DEIO</name>
<dbReference type="AlphaFoldDB" id="A0AAE3XBT3"/>
<dbReference type="Proteomes" id="UP001185331">
    <property type="component" value="Unassembled WGS sequence"/>
</dbReference>
<gene>
    <name evidence="1" type="ORF">J2Y00_002204</name>
</gene>
<dbReference type="EMBL" id="JAVDQK010000005">
    <property type="protein sequence ID" value="MDR6218607.1"/>
    <property type="molecule type" value="Genomic_DNA"/>
</dbReference>
<organism evidence="1 2">
    <name type="scientific">Deinococcus soli</name>
    <name type="common">ex Cha et al. 2016</name>
    <dbReference type="NCBI Taxonomy" id="1309411"/>
    <lineage>
        <taxon>Bacteria</taxon>
        <taxon>Thermotogati</taxon>
        <taxon>Deinococcota</taxon>
        <taxon>Deinococci</taxon>
        <taxon>Deinococcales</taxon>
        <taxon>Deinococcaceae</taxon>
        <taxon>Deinococcus</taxon>
    </lineage>
</organism>
<proteinExistence type="predicted"/>
<dbReference type="RefSeq" id="WP_309852995.1">
    <property type="nucleotide sequence ID" value="NZ_JAVDQJ010000004.1"/>
</dbReference>